<dbReference type="InterPro" id="IPR046346">
    <property type="entry name" value="Aminoacid_DH-like_N_sf"/>
</dbReference>
<dbReference type="RefSeq" id="WP_103905636.1">
    <property type="nucleotide sequence ID" value="NZ_CP049246.1"/>
</dbReference>
<dbReference type="SUPFAM" id="SSF51735">
    <property type="entry name" value="NAD(P)-binding Rossmann-fold domains"/>
    <property type="match status" value="1"/>
</dbReference>
<reference evidence="6" key="1">
    <citation type="submission" date="2016-10" db="EMBL/GenBank/DDBJ databases">
        <authorList>
            <person name="Varghese N."/>
            <person name="Submissions S."/>
        </authorList>
    </citation>
    <scope>NUCLEOTIDE SEQUENCE [LARGE SCALE GENOMIC DNA]</scope>
    <source>
        <strain evidence="6">DSM 22361</strain>
    </source>
</reference>
<dbReference type="CDD" id="cd01065">
    <property type="entry name" value="NAD_bind_Shikimate_DH"/>
    <property type="match status" value="1"/>
</dbReference>
<dbReference type="Pfam" id="PF08501">
    <property type="entry name" value="Shikimate_dh_N"/>
    <property type="match status" value="1"/>
</dbReference>
<dbReference type="Proteomes" id="UP000236731">
    <property type="component" value="Unassembled WGS sequence"/>
</dbReference>
<dbReference type="GO" id="GO:0019632">
    <property type="term" value="P:shikimate metabolic process"/>
    <property type="evidence" value="ECO:0007669"/>
    <property type="project" value="TreeGrafter"/>
</dbReference>
<proteinExistence type="predicted"/>
<feature type="domain" description="Shikimate dehydrogenase substrate binding N-terminal" evidence="4">
    <location>
        <begin position="6"/>
        <end position="88"/>
    </location>
</feature>
<dbReference type="Gene3D" id="3.40.50.10860">
    <property type="entry name" value="Leucine Dehydrogenase, chain A, domain 1"/>
    <property type="match status" value="1"/>
</dbReference>
<dbReference type="InterPro" id="IPR022893">
    <property type="entry name" value="Shikimate_DH_fam"/>
</dbReference>
<dbReference type="OrthoDB" id="9792692at2"/>
<dbReference type="InterPro" id="IPR036291">
    <property type="entry name" value="NAD(P)-bd_dom_sf"/>
</dbReference>
<dbReference type="GO" id="GO:0005829">
    <property type="term" value="C:cytosol"/>
    <property type="evidence" value="ECO:0007669"/>
    <property type="project" value="TreeGrafter"/>
</dbReference>
<organism evidence="5 6">
    <name type="scientific">Sphingobacterium lactis</name>
    <dbReference type="NCBI Taxonomy" id="797291"/>
    <lineage>
        <taxon>Bacteria</taxon>
        <taxon>Pseudomonadati</taxon>
        <taxon>Bacteroidota</taxon>
        <taxon>Sphingobacteriia</taxon>
        <taxon>Sphingobacteriales</taxon>
        <taxon>Sphingobacteriaceae</taxon>
        <taxon>Sphingobacterium</taxon>
    </lineage>
</organism>
<dbReference type="AlphaFoldDB" id="A0A1H5VYG4"/>
<sequence>MRRLGLIGYPLGHSFSKKYYLDKFEREGIEDIAYDLYPLADITAFPSLYQRDGNFYGVNVTIPYKQDIIPYLDELSPEAKEMGAVNCIQIHNKDGKFYLKGFNTDAFGFEGSLLPLLKPQHKRALVFGNGGATKAVTYTLQKLGIPFQIVSRTKTAENLSYADLDEQLIRNTPLLINCTPLGTYPNVEECPDIPYEDISADHLLYDLIYNPEETLFLKQGKLRGATIKNGYEMLILQAEKNWEIWNQPQ</sequence>
<keyword evidence="3" id="KW-0057">Aromatic amino acid biosynthesis</keyword>
<protein>
    <submittedName>
        <fullName evidence="5">Shikimate dehydrogenase</fullName>
    </submittedName>
</protein>
<accession>A0A1H5VYG4</accession>
<evidence type="ECO:0000256" key="1">
    <source>
        <dbReference type="ARBA" id="ARBA00004871"/>
    </source>
</evidence>
<dbReference type="GO" id="GO:0009073">
    <property type="term" value="P:aromatic amino acid family biosynthetic process"/>
    <property type="evidence" value="ECO:0007669"/>
    <property type="project" value="UniProtKB-KW"/>
</dbReference>
<evidence type="ECO:0000256" key="2">
    <source>
        <dbReference type="ARBA" id="ARBA00023002"/>
    </source>
</evidence>
<dbReference type="PANTHER" id="PTHR21089:SF1">
    <property type="entry name" value="BIFUNCTIONAL 3-DEHYDROQUINATE DEHYDRATASE_SHIKIMATE DEHYDROGENASE, CHLOROPLASTIC"/>
    <property type="match status" value="1"/>
</dbReference>
<dbReference type="EMBL" id="FNUT01000003">
    <property type="protein sequence ID" value="SEF92312.1"/>
    <property type="molecule type" value="Genomic_DNA"/>
</dbReference>
<dbReference type="GO" id="GO:0050661">
    <property type="term" value="F:NADP binding"/>
    <property type="evidence" value="ECO:0007669"/>
    <property type="project" value="TreeGrafter"/>
</dbReference>
<dbReference type="GO" id="GO:0009423">
    <property type="term" value="P:chorismate biosynthetic process"/>
    <property type="evidence" value="ECO:0007669"/>
    <property type="project" value="TreeGrafter"/>
</dbReference>
<dbReference type="PANTHER" id="PTHR21089">
    <property type="entry name" value="SHIKIMATE DEHYDROGENASE"/>
    <property type="match status" value="1"/>
</dbReference>
<keyword evidence="6" id="KW-1185">Reference proteome</keyword>
<dbReference type="Gene3D" id="3.40.50.720">
    <property type="entry name" value="NAD(P)-binding Rossmann-like Domain"/>
    <property type="match status" value="1"/>
</dbReference>
<keyword evidence="3" id="KW-0028">Amino-acid biosynthesis</keyword>
<name>A0A1H5VYG4_9SPHI</name>
<dbReference type="SUPFAM" id="SSF53223">
    <property type="entry name" value="Aminoacid dehydrogenase-like, N-terminal domain"/>
    <property type="match status" value="1"/>
</dbReference>
<comment type="pathway">
    <text evidence="1">Metabolic intermediate biosynthesis; chorismate biosynthesis; chorismate from D-erythrose 4-phosphate and phosphoenolpyruvate: step 4/7.</text>
</comment>
<evidence type="ECO:0000256" key="3">
    <source>
        <dbReference type="ARBA" id="ARBA00023141"/>
    </source>
</evidence>
<gene>
    <name evidence="5" type="ORF">SAMN05421877_103279</name>
</gene>
<evidence type="ECO:0000313" key="6">
    <source>
        <dbReference type="Proteomes" id="UP000236731"/>
    </source>
</evidence>
<dbReference type="InterPro" id="IPR013708">
    <property type="entry name" value="Shikimate_DH-bd_N"/>
</dbReference>
<evidence type="ECO:0000259" key="4">
    <source>
        <dbReference type="Pfam" id="PF08501"/>
    </source>
</evidence>
<evidence type="ECO:0000313" key="5">
    <source>
        <dbReference type="EMBL" id="SEF92312.1"/>
    </source>
</evidence>
<dbReference type="GO" id="GO:0004764">
    <property type="term" value="F:shikimate 3-dehydrogenase (NADP+) activity"/>
    <property type="evidence" value="ECO:0007669"/>
    <property type="project" value="InterPro"/>
</dbReference>
<keyword evidence="2" id="KW-0560">Oxidoreductase</keyword>